<dbReference type="GO" id="GO:0006396">
    <property type="term" value="P:RNA processing"/>
    <property type="evidence" value="ECO:0007669"/>
    <property type="project" value="InterPro"/>
</dbReference>
<dbReference type="GO" id="GO:0032259">
    <property type="term" value="P:methylation"/>
    <property type="evidence" value="ECO:0007669"/>
    <property type="project" value="UniProtKB-KW"/>
</dbReference>
<dbReference type="InterPro" id="IPR029064">
    <property type="entry name" value="Ribosomal_eL30-like_sf"/>
</dbReference>
<dbReference type="GO" id="GO:0005737">
    <property type="term" value="C:cytoplasm"/>
    <property type="evidence" value="ECO:0007669"/>
    <property type="project" value="UniProtKB-ARBA"/>
</dbReference>
<gene>
    <name evidence="5" type="ORF">FN960_00160</name>
</gene>
<keyword evidence="2 5" id="KW-0489">Methyltransferase</keyword>
<dbReference type="CDD" id="cd18095">
    <property type="entry name" value="SpoU-like_rRNA-MTase"/>
    <property type="match status" value="1"/>
</dbReference>
<proteinExistence type="inferred from homology"/>
<dbReference type="InterPro" id="IPR029028">
    <property type="entry name" value="Alpha/beta_knot_MTases"/>
</dbReference>
<evidence type="ECO:0000313" key="5">
    <source>
        <dbReference type="EMBL" id="TSB48008.1"/>
    </source>
</evidence>
<protein>
    <submittedName>
        <fullName evidence="5">RNA methyltransferase</fullName>
    </submittedName>
</protein>
<dbReference type="Proteomes" id="UP000318521">
    <property type="component" value="Unassembled WGS sequence"/>
</dbReference>
<dbReference type="InterPro" id="IPR029026">
    <property type="entry name" value="tRNA_m1G_MTases_N"/>
</dbReference>
<evidence type="ECO:0000256" key="2">
    <source>
        <dbReference type="ARBA" id="ARBA00022603"/>
    </source>
</evidence>
<dbReference type="Pfam" id="PF22435">
    <property type="entry name" value="MRM3-like_sub_bind"/>
    <property type="match status" value="1"/>
</dbReference>
<dbReference type="Gene3D" id="3.30.1330.30">
    <property type="match status" value="1"/>
</dbReference>
<dbReference type="SUPFAM" id="SSF55315">
    <property type="entry name" value="L30e-like"/>
    <property type="match status" value="1"/>
</dbReference>
<accession>A0A554A2V3</accession>
<evidence type="ECO:0000256" key="3">
    <source>
        <dbReference type="ARBA" id="ARBA00022679"/>
    </source>
</evidence>
<dbReference type="OrthoDB" id="9794400at2"/>
<dbReference type="InterPro" id="IPR001537">
    <property type="entry name" value="SpoU_MeTrfase"/>
</dbReference>
<name>A0A554A2V3_9BACI</name>
<keyword evidence="3 5" id="KW-0808">Transferase</keyword>
<evidence type="ECO:0000313" key="6">
    <source>
        <dbReference type="Proteomes" id="UP000318521"/>
    </source>
</evidence>
<dbReference type="AlphaFoldDB" id="A0A554A2V3"/>
<comment type="caution">
    <text evidence="5">The sequence shown here is derived from an EMBL/GenBank/DDBJ whole genome shotgun (WGS) entry which is preliminary data.</text>
</comment>
<dbReference type="InterPro" id="IPR013123">
    <property type="entry name" value="SpoU_subst-bd"/>
</dbReference>
<keyword evidence="6" id="KW-1185">Reference proteome</keyword>
<dbReference type="Pfam" id="PF00588">
    <property type="entry name" value="SpoU_methylase"/>
    <property type="match status" value="1"/>
</dbReference>
<dbReference type="GO" id="GO:0008173">
    <property type="term" value="F:RNA methyltransferase activity"/>
    <property type="evidence" value="ECO:0007669"/>
    <property type="project" value="InterPro"/>
</dbReference>
<evidence type="ECO:0000256" key="1">
    <source>
        <dbReference type="ARBA" id="ARBA00007228"/>
    </source>
</evidence>
<dbReference type="GO" id="GO:0003723">
    <property type="term" value="F:RNA binding"/>
    <property type="evidence" value="ECO:0007669"/>
    <property type="project" value="InterPro"/>
</dbReference>
<dbReference type="PANTHER" id="PTHR43191">
    <property type="entry name" value="RRNA METHYLTRANSFERASE 3"/>
    <property type="match status" value="1"/>
</dbReference>
<dbReference type="RefSeq" id="WP_143846354.1">
    <property type="nucleotide sequence ID" value="NZ_VLXZ01000001.1"/>
</dbReference>
<organism evidence="5 6">
    <name type="scientific">Alkalicoccobacillus porphyridii</name>
    <dbReference type="NCBI Taxonomy" id="2597270"/>
    <lineage>
        <taxon>Bacteria</taxon>
        <taxon>Bacillati</taxon>
        <taxon>Bacillota</taxon>
        <taxon>Bacilli</taxon>
        <taxon>Bacillales</taxon>
        <taxon>Bacillaceae</taxon>
        <taxon>Alkalicoccobacillus</taxon>
    </lineage>
</organism>
<reference evidence="5 6" key="1">
    <citation type="submission" date="2019-07" db="EMBL/GenBank/DDBJ databases">
        <authorList>
            <person name="Park Y.J."/>
            <person name="Jeong S.E."/>
            <person name="Jung H.S."/>
        </authorList>
    </citation>
    <scope>NUCLEOTIDE SEQUENCE [LARGE SCALE GENOMIC DNA]</scope>
    <source>
        <strain evidence="6">P16(2019)</strain>
    </source>
</reference>
<dbReference type="InterPro" id="IPR051259">
    <property type="entry name" value="rRNA_Methyltransferase"/>
</dbReference>
<evidence type="ECO:0000259" key="4">
    <source>
        <dbReference type="SMART" id="SM00967"/>
    </source>
</evidence>
<dbReference type="Gene3D" id="3.40.1280.10">
    <property type="match status" value="1"/>
</dbReference>
<feature type="domain" description="RNA 2-O ribose methyltransferase substrate binding" evidence="4">
    <location>
        <begin position="31"/>
        <end position="100"/>
    </location>
</feature>
<dbReference type="EMBL" id="VLXZ01000001">
    <property type="protein sequence ID" value="TSB48008.1"/>
    <property type="molecule type" value="Genomic_DNA"/>
</dbReference>
<sequence>MKRIDSTKNEQIKKWKKLHKKKDREKAGQFIVEGFHLVEEVLKSDIELQVLLLTEEFVLPVDWNVDTGKIILTTDSVMKEVCETESPQGIAAVCILPQKTMLPYQAGRYLLLDRIQDPGNMGTLIRTADAVGLDGVILEKGSADIYNSKVIRASQGSVFHLPIVKGDLKESIQQFKKAGVPIFGTALEGASTYTAMEPQETFALILGNEGEGVASGLLNLTDQNLYIPIHGQAESLNVTVAAGILLYYLRAN</sequence>
<dbReference type="PANTHER" id="PTHR43191:SF2">
    <property type="entry name" value="RRNA METHYLTRANSFERASE 3, MITOCHONDRIAL"/>
    <property type="match status" value="1"/>
</dbReference>
<dbReference type="SMART" id="SM00967">
    <property type="entry name" value="SpoU_sub_bind"/>
    <property type="match status" value="1"/>
</dbReference>
<dbReference type="InterPro" id="IPR053888">
    <property type="entry name" value="MRM3-like_sub_bind"/>
</dbReference>
<comment type="similarity">
    <text evidence="1">Belongs to the class IV-like SAM-binding methyltransferase superfamily. RNA methyltransferase TrmH family.</text>
</comment>
<dbReference type="SUPFAM" id="SSF75217">
    <property type="entry name" value="alpha/beta knot"/>
    <property type="match status" value="1"/>
</dbReference>